<feature type="binding site" evidence="8">
    <location>
        <position position="111"/>
    </location>
    <ligand>
        <name>Fe cation</name>
        <dbReference type="ChEBI" id="CHEBI:24875"/>
    </ligand>
</feature>
<dbReference type="InterPro" id="IPR022450">
    <property type="entry name" value="TsaD"/>
</dbReference>
<feature type="binding site" evidence="8">
    <location>
        <position position="115"/>
    </location>
    <ligand>
        <name>Fe cation</name>
        <dbReference type="ChEBI" id="CHEBI:24875"/>
    </ligand>
</feature>
<comment type="subcellular location">
    <subcellularLocation>
        <location evidence="8">Cytoplasm</location>
    </subcellularLocation>
</comment>
<comment type="caution">
    <text evidence="8">Lacks conserved residue(s) required for the propagation of feature annotation.</text>
</comment>
<dbReference type="HAMAP" id="MF_01445">
    <property type="entry name" value="TsaD"/>
    <property type="match status" value="1"/>
</dbReference>
<dbReference type="PANTHER" id="PTHR11735">
    <property type="entry name" value="TRNA N6-ADENOSINE THREONYLCARBAMOYLTRANSFERASE"/>
    <property type="match status" value="1"/>
</dbReference>
<dbReference type="InterPro" id="IPR043129">
    <property type="entry name" value="ATPase_NBD"/>
</dbReference>
<dbReference type="PANTHER" id="PTHR11735:SF6">
    <property type="entry name" value="TRNA N6-ADENOSINE THREONYLCARBAMOYLTRANSFERASE, MITOCHONDRIAL"/>
    <property type="match status" value="1"/>
</dbReference>
<dbReference type="PRINTS" id="PR00789">
    <property type="entry name" value="OSIALOPTASE"/>
</dbReference>
<evidence type="ECO:0000259" key="9">
    <source>
        <dbReference type="Pfam" id="PF00814"/>
    </source>
</evidence>
<dbReference type="NCBIfam" id="TIGR00329">
    <property type="entry name" value="gcp_kae1"/>
    <property type="match status" value="1"/>
</dbReference>
<reference evidence="10" key="1">
    <citation type="journal article" date="2021" name="PeerJ">
        <title>Extensive microbial diversity within the chicken gut microbiome revealed by metagenomics and culture.</title>
        <authorList>
            <person name="Gilroy R."/>
            <person name="Ravi A."/>
            <person name="Getino M."/>
            <person name="Pursley I."/>
            <person name="Horton D.L."/>
            <person name="Alikhan N.F."/>
            <person name="Baker D."/>
            <person name="Gharbi K."/>
            <person name="Hall N."/>
            <person name="Watson M."/>
            <person name="Adriaenssens E.M."/>
            <person name="Foster-Nyarko E."/>
            <person name="Jarju S."/>
            <person name="Secka A."/>
            <person name="Antonio M."/>
            <person name="Oren A."/>
            <person name="Chaudhuri R.R."/>
            <person name="La Ragione R."/>
            <person name="Hildebrand F."/>
            <person name="Pallen M.J."/>
        </authorList>
    </citation>
    <scope>NUCLEOTIDE SEQUENCE</scope>
    <source>
        <strain evidence="10">5933</strain>
    </source>
</reference>
<keyword evidence="2 8" id="KW-0808">Transferase</keyword>
<protein>
    <recommendedName>
        <fullName evidence="8">tRNA N6-adenosine threonylcarbamoyltransferase</fullName>
        <ecNumber evidence="8">2.3.1.234</ecNumber>
    </recommendedName>
    <alternativeName>
        <fullName evidence="8">N6-L-threonylcarbamoyladenine synthase</fullName>
        <shortName evidence="8">t(6)A synthase</shortName>
    </alternativeName>
    <alternativeName>
        <fullName evidence="8">t(6)A37 threonylcarbamoyladenosine biosynthesis protein TsaD</fullName>
    </alternativeName>
    <alternativeName>
        <fullName evidence="8">tRNA threonylcarbamoyladenosine biosynthesis protein TsaD</fullName>
    </alternativeName>
</protein>
<proteinExistence type="inferred from homology"/>
<gene>
    <name evidence="8 10" type="primary">tsaD</name>
    <name evidence="10" type="ORF">H9698_03600</name>
</gene>
<feature type="binding site" evidence="8">
    <location>
        <position position="273"/>
    </location>
    <ligand>
        <name>substrate</name>
    </ligand>
</feature>
<keyword evidence="5 8" id="KW-0408">Iron</keyword>
<evidence type="ECO:0000256" key="1">
    <source>
        <dbReference type="ARBA" id="ARBA00022490"/>
    </source>
</evidence>
<evidence type="ECO:0000256" key="4">
    <source>
        <dbReference type="ARBA" id="ARBA00022723"/>
    </source>
</evidence>
<dbReference type="GO" id="GO:0005737">
    <property type="term" value="C:cytoplasm"/>
    <property type="evidence" value="ECO:0007669"/>
    <property type="project" value="UniProtKB-SubCell"/>
</dbReference>
<dbReference type="GO" id="GO:0005506">
    <property type="term" value="F:iron ion binding"/>
    <property type="evidence" value="ECO:0007669"/>
    <property type="project" value="UniProtKB-UniRule"/>
</dbReference>
<evidence type="ECO:0000256" key="5">
    <source>
        <dbReference type="ARBA" id="ARBA00023004"/>
    </source>
</evidence>
<dbReference type="InterPro" id="IPR017861">
    <property type="entry name" value="KAE1/TsaD"/>
</dbReference>
<evidence type="ECO:0000256" key="2">
    <source>
        <dbReference type="ARBA" id="ARBA00022679"/>
    </source>
</evidence>
<dbReference type="AlphaFoldDB" id="A0A9D2Q6M9"/>
<dbReference type="SUPFAM" id="SSF53067">
    <property type="entry name" value="Actin-like ATPase domain"/>
    <property type="match status" value="2"/>
</dbReference>
<comment type="caution">
    <text evidence="10">The sequence shown here is derived from an EMBL/GenBank/DDBJ whole genome shotgun (WGS) entry which is preliminary data.</text>
</comment>
<dbReference type="InterPro" id="IPR000905">
    <property type="entry name" value="Gcp-like_dom"/>
</dbReference>
<keyword evidence="3 8" id="KW-0819">tRNA processing</keyword>
<sequence length="338" mass="36240">MKLLGIETSCDDTCAAVVENGRVIHSSCIASSAEEQNLYGGVVPEIASRRHIEHISQVTKKALREANCRLEDIDGIAVTFAPGLIGAVLVGVNFAKGLAFSSDKPLIPVHHLRGHIAALYLTHPDLKPPFLCLVASGGHSHIVEVQSYTQFRVLGRTVDDAAGEAFDKVARTLGLGYPGGPAVSRAAAEGNRLAYPLPTPKVEGPYNVSFSGLKTAVLNTVNQLRQKGEEVSVPDMAASFEWRITEILAEKLLCAASDTNAKQICIAGGVAANRALREKLEQGVQKLGARLYLPDLSLCGDNAAMIAAQGFYEYEAKPQARWHDYALNGLPTLPIDYE</sequence>
<keyword evidence="6 8" id="KW-0012">Acyltransferase</keyword>
<feature type="binding site" evidence="8">
    <location>
        <position position="180"/>
    </location>
    <ligand>
        <name>substrate</name>
    </ligand>
</feature>
<keyword evidence="4 8" id="KW-0479">Metal-binding</keyword>
<comment type="cofactor">
    <cofactor evidence="8">
        <name>Fe(2+)</name>
        <dbReference type="ChEBI" id="CHEBI:29033"/>
    </cofactor>
    <text evidence="8">Binds 1 Fe(2+) ion per subunit.</text>
</comment>
<evidence type="ECO:0000256" key="8">
    <source>
        <dbReference type="HAMAP-Rule" id="MF_01445"/>
    </source>
</evidence>
<accession>A0A9D2Q6M9</accession>
<dbReference type="NCBIfam" id="TIGR03723">
    <property type="entry name" value="T6A_TsaD_YgjD"/>
    <property type="match status" value="1"/>
</dbReference>
<comment type="similarity">
    <text evidence="8">Belongs to the KAE1 / TsaD family.</text>
</comment>
<dbReference type="Proteomes" id="UP000823918">
    <property type="component" value="Unassembled WGS sequence"/>
</dbReference>
<dbReference type="GO" id="GO:0061711">
    <property type="term" value="F:tRNA N(6)-L-threonylcarbamoyladenine synthase activity"/>
    <property type="evidence" value="ECO:0007669"/>
    <property type="project" value="UniProtKB-EC"/>
</dbReference>
<reference evidence="10" key="2">
    <citation type="submission" date="2021-04" db="EMBL/GenBank/DDBJ databases">
        <authorList>
            <person name="Gilroy R."/>
        </authorList>
    </citation>
    <scope>NUCLEOTIDE SEQUENCE</scope>
    <source>
        <strain evidence="10">5933</strain>
    </source>
</reference>
<feature type="domain" description="Gcp-like" evidence="9">
    <location>
        <begin position="26"/>
        <end position="307"/>
    </location>
</feature>
<feature type="binding site" evidence="8">
    <location>
        <begin position="134"/>
        <end position="138"/>
    </location>
    <ligand>
        <name>substrate</name>
    </ligand>
</feature>
<dbReference type="Gene3D" id="3.30.420.40">
    <property type="match status" value="2"/>
</dbReference>
<dbReference type="EMBL" id="DWWA01000020">
    <property type="protein sequence ID" value="HJC71865.1"/>
    <property type="molecule type" value="Genomic_DNA"/>
</dbReference>
<feature type="binding site" evidence="8">
    <location>
        <position position="301"/>
    </location>
    <ligand>
        <name>Fe cation</name>
        <dbReference type="ChEBI" id="CHEBI:24875"/>
    </ligand>
</feature>
<comment type="catalytic activity">
    <reaction evidence="7 8">
        <text>L-threonylcarbamoyladenylate + adenosine(37) in tRNA = N(6)-L-threonylcarbamoyladenosine(37) in tRNA + AMP + H(+)</text>
        <dbReference type="Rhea" id="RHEA:37059"/>
        <dbReference type="Rhea" id="RHEA-COMP:10162"/>
        <dbReference type="Rhea" id="RHEA-COMP:10163"/>
        <dbReference type="ChEBI" id="CHEBI:15378"/>
        <dbReference type="ChEBI" id="CHEBI:73682"/>
        <dbReference type="ChEBI" id="CHEBI:74411"/>
        <dbReference type="ChEBI" id="CHEBI:74418"/>
        <dbReference type="ChEBI" id="CHEBI:456215"/>
        <dbReference type="EC" id="2.3.1.234"/>
    </reaction>
</comment>
<dbReference type="FunFam" id="3.30.420.40:FF:000040">
    <property type="entry name" value="tRNA N6-adenosine threonylcarbamoyltransferase"/>
    <property type="match status" value="1"/>
</dbReference>
<name>A0A9D2Q6M9_9FIRM</name>
<feature type="binding site" evidence="8">
    <location>
        <position position="167"/>
    </location>
    <ligand>
        <name>substrate</name>
    </ligand>
</feature>
<evidence type="ECO:0000256" key="6">
    <source>
        <dbReference type="ARBA" id="ARBA00023315"/>
    </source>
</evidence>
<evidence type="ECO:0000313" key="10">
    <source>
        <dbReference type="EMBL" id="HJC71865.1"/>
    </source>
</evidence>
<dbReference type="Pfam" id="PF00814">
    <property type="entry name" value="TsaD"/>
    <property type="match status" value="1"/>
</dbReference>
<dbReference type="CDD" id="cd24133">
    <property type="entry name" value="ASKHA_NBD_TsaD_bac"/>
    <property type="match status" value="1"/>
</dbReference>
<dbReference type="GO" id="GO:0002949">
    <property type="term" value="P:tRNA threonylcarbamoyladenosine modification"/>
    <property type="evidence" value="ECO:0007669"/>
    <property type="project" value="UniProtKB-UniRule"/>
</dbReference>
<evidence type="ECO:0000256" key="7">
    <source>
        <dbReference type="ARBA" id="ARBA00048117"/>
    </source>
</evidence>
<organism evidence="10 11">
    <name type="scientific">Candidatus Ruthenibacterium merdavium</name>
    <dbReference type="NCBI Taxonomy" id="2838752"/>
    <lineage>
        <taxon>Bacteria</taxon>
        <taxon>Bacillati</taxon>
        <taxon>Bacillota</taxon>
        <taxon>Clostridia</taxon>
        <taxon>Eubacteriales</taxon>
        <taxon>Oscillospiraceae</taxon>
        <taxon>Ruthenibacterium</taxon>
    </lineage>
</organism>
<dbReference type="FunFam" id="3.30.420.40:FF:000012">
    <property type="entry name" value="tRNA N6-adenosine threonylcarbamoyltransferase"/>
    <property type="match status" value="1"/>
</dbReference>
<evidence type="ECO:0000313" key="11">
    <source>
        <dbReference type="Proteomes" id="UP000823918"/>
    </source>
</evidence>
<comment type="function">
    <text evidence="8">Required for the formation of a threonylcarbamoyl group on adenosine at position 37 (t(6)A37) in tRNAs that read codons beginning with adenine. Is involved in the transfer of the threonylcarbamoyl moiety of threonylcarbamoyl-AMP (TC-AMP) to the N6 group of A37, together with TsaE and TsaB. TsaD likely plays a direct catalytic role in this reaction.</text>
</comment>
<evidence type="ECO:0000256" key="3">
    <source>
        <dbReference type="ARBA" id="ARBA00022694"/>
    </source>
</evidence>
<keyword evidence="1 8" id="KW-0963">Cytoplasm</keyword>
<dbReference type="EC" id="2.3.1.234" evidence="8"/>